<feature type="chain" id="PRO_5026078603" evidence="2">
    <location>
        <begin position="31"/>
        <end position="462"/>
    </location>
</feature>
<accession>A0A6F8YA73</accession>
<dbReference type="AlphaFoldDB" id="A0A6F8YA73"/>
<evidence type="ECO:0000313" key="4">
    <source>
        <dbReference type="Proteomes" id="UP000503011"/>
    </source>
</evidence>
<reference evidence="3 4" key="2">
    <citation type="submission" date="2020-03" db="EMBL/GenBank/DDBJ databases">
        <authorList>
            <person name="Ichikawa N."/>
            <person name="Kimura A."/>
            <person name="Kitahashi Y."/>
            <person name="Uohara A."/>
        </authorList>
    </citation>
    <scope>NUCLEOTIDE SEQUENCE [LARGE SCALE GENOMIC DNA]</scope>
    <source>
        <strain evidence="3 4">NBRC 105367</strain>
    </source>
</reference>
<organism evidence="3 4">
    <name type="scientific">Phytohabitans suffuscus</name>
    <dbReference type="NCBI Taxonomy" id="624315"/>
    <lineage>
        <taxon>Bacteria</taxon>
        <taxon>Bacillati</taxon>
        <taxon>Actinomycetota</taxon>
        <taxon>Actinomycetes</taxon>
        <taxon>Micromonosporales</taxon>
        <taxon>Micromonosporaceae</taxon>
    </lineage>
</organism>
<dbReference type="Pfam" id="PF13517">
    <property type="entry name" value="FG-GAP_3"/>
    <property type="match status" value="1"/>
</dbReference>
<dbReference type="RefSeq" id="WP_173152221.1">
    <property type="nucleotide sequence ID" value="NZ_AP022871.1"/>
</dbReference>
<protein>
    <submittedName>
        <fullName evidence="3">Uncharacterized protein</fullName>
    </submittedName>
</protein>
<evidence type="ECO:0000256" key="2">
    <source>
        <dbReference type="SAM" id="SignalP"/>
    </source>
</evidence>
<dbReference type="Gene3D" id="2.20.25.650">
    <property type="entry name" value="Tachylectin-2-like"/>
    <property type="match status" value="1"/>
</dbReference>
<reference evidence="3 4" key="1">
    <citation type="submission" date="2020-03" db="EMBL/GenBank/DDBJ databases">
        <title>Whole genome shotgun sequence of Phytohabitans suffuscus NBRC 105367.</title>
        <authorList>
            <person name="Komaki H."/>
            <person name="Tamura T."/>
        </authorList>
    </citation>
    <scope>NUCLEOTIDE SEQUENCE [LARGE SCALE GENOMIC DNA]</scope>
    <source>
        <strain evidence="3 4">NBRC 105367</strain>
    </source>
</reference>
<evidence type="ECO:0000313" key="3">
    <source>
        <dbReference type="EMBL" id="BCB82851.1"/>
    </source>
</evidence>
<keyword evidence="1 2" id="KW-0732">Signal</keyword>
<dbReference type="InterPro" id="IPR028994">
    <property type="entry name" value="Integrin_alpha_N"/>
</dbReference>
<dbReference type="KEGG" id="psuu:Psuf_001640"/>
<evidence type="ECO:0000256" key="1">
    <source>
        <dbReference type="ARBA" id="ARBA00022729"/>
    </source>
</evidence>
<dbReference type="InterPro" id="IPR013517">
    <property type="entry name" value="FG-GAP"/>
</dbReference>
<dbReference type="Proteomes" id="UP000503011">
    <property type="component" value="Chromosome"/>
</dbReference>
<dbReference type="SUPFAM" id="SSF69318">
    <property type="entry name" value="Integrin alpha N-terminal domain"/>
    <property type="match status" value="1"/>
</dbReference>
<proteinExistence type="predicted"/>
<dbReference type="PANTHER" id="PTHR44103:SF1">
    <property type="entry name" value="PROPROTEIN CONVERTASE P"/>
    <property type="match status" value="1"/>
</dbReference>
<keyword evidence="4" id="KW-1185">Reference proteome</keyword>
<sequence length="462" mass="50840">MRSRRIIAGAGITMSVLLASVVLVQAPARAADTAPCDPRGTTASDATIARQLNQSLTGGMRGAMDAYRVSCARVIAATIKGRGLPVRAAHLAITTTIPESTIRNLTYGDRDSLGLFQQRPSQDWGTPAQIMDPVYATNRFVDAMLGIADWRTGPIGRICQDVQRSGHPDRYNTATADGIAIAEAIWRAIGQPDTRVGHSVTGDEFTDLVATKSDGTMWLYSNNFNRDNGWPYSDVRQIGSGWTNYDRIVPADATGDGYTDLVAWKPDGTMWLYSNNFNRDNGHPYSDVRQIGSGWNAFNRIIAADATGDGYTDLVAWKSDGTMWLYSNNFNRDNGHPYSDVRQIGSGWNSFNRIVASDATGDGYTDLVAWKPDGTMWLYSNNFNRDDGRPYSDVRQIGSGWNGYNRIVASDATGDGYTDLVAWKPDGTMWLYSNNFNRDNGHPYSDVRQIGSGWNAFNRILA</sequence>
<gene>
    <name evidence="3" type="ORF">Psuf_001640</name>
</gene>
<dbReference type="EMBL" id="AP022871">
    <property type="protein sequence ID" value="BCB82851.1"/>
    <property type="molecule type" value="Genomic_DNA"/>
</dbReference>
<dbReference type="PANTHER" id="PTHR44103">
    <property type="entry name" value="PROPROTEIN CONVERTASE P"/>
    <property type="match status" value="1"/>
</dbReference>
<name>A0A6F8YA73_9ACTN</name>
<dbReference type="Gene3D" id="2.115.10.10">
    <property type="entry name" value="Tachylectin 2"/>
    <property type="match status" value="1"/>
</dbReference>
<feature type="signal peptide" evidence="2">
    <location>
        <begin position="1"/>
        <end position="30"/>
    </location>
</feature>